<protein>
    <recommendedName>
        <fullName evidence="6">Dol-P-Glc:Glc(2)Man(9)GlcNAc(2)-PP-Dol alpha-1,2-glucosyltransferase</fullName>
        <ecNumber evidence="5">2.4.1.256</ecNumber>
    </recommendedName>
    <alternativeName>
        <fullName evidence="16">Alpha-1,2-glucosyltransferase ALG10-A</fullName>
    </alternativeName>
    <alternativeName>
        <fullName evidence="15">Alpha-2-glucosyltransferase ALG10</fullName>
    </alternativeName>
    <alternativeName>
        <fullName evidence="14">Asparagine-linked glycosylation protein 10</fullName>
    </alternativeName>
    <alternativeName>
        <fullName evidence="13">Dolichyl-phosphoglucose-dependent glucosyltransferase ALG10</fullName>
    </alternativeName>
</protein>
<dbReference type="SUPFAM" id="SSF50978">
    <property type="entry name" value="WD40 repeat-like"/>
    <property type="match status" value="1"/>
</dbReference>
<feature type="transmembrane region" description="Helical" evidence="21">
    <location>
        <begin position="692"/>
        <end position="710"/>
    </location>
</feature>
<keyword evidence="24" id="KW-1185">Reference proteome</keyword>
<evidence type="ECO:0000256" key="12">
    <source>
        <dbReference type="ARBA" id="ARBA00023136"/>
    </source>
</evidence>
<keyword evidence="11 21" id="KW-1133">Transmembrane helix</keyword>
<dbReference type="PANTHER" id="PTHR12989:SF10">
    <property type="entry name" value="DOL-P-GLC:GLC(2)MAN(9)GLCNAC(2)-PP-DOL ALPHA-1,2-GLUCOSYLTRANSFERASE-RELATED"/>
    <property type="match status" value="1"/>
</dbReference>
<feature type="domain" description="CDC20/Fizzy WD40" evidence="22">
    <location>
        <begin position="286"/>
        <end position="487"/>
    </location>
</feature>
<sequence length="1003" mass="115545">MIDSDNTNTIDNNDNNTTVSDGSPYSNESSKITAQISSSNLYYKNHIAKSLGFSHWDTRVLKYRNENKLSPRKKKIKSNHIPQEDTPLLFNRRPNKRNQLKSHIPYRVLDAPCLRNDFYSNLISWSHTSSNILVGLGCSVYIWSSDKGAQQVLKHDFLNKRNDWVTCVSFAPKGSDKFIVGTKRGWIYLFDQRNLNSGSLSSSSSSPSPSPSSYSSSDTAISPDISTNYLNDDNQSNEIIGRFHSKSMKSITCVEWLNKNKKRNNSGSGSCSNINSNNNRKCTPFQEGFIFGEENGYINLVHIINEPVSSRIKLISRFKAQLQQVCGMSLNFDDQQIAVGGNDNSCSLWDITNHMKSPVLKYTFFHNAAIKAVSFCPWSKSLLATGGGTKDKVIKFWHTETGTLINQIKTDNQITSLIWSQHYKQIVATFGFGNLNKPLLLTLYTYPTLEPIVQVQIPHPLRALSSCISPDGSSICIATTDETIRFYELWESKEDILIKDLQENGIYGSSLIEHLEGINYPRRRTHNGRTNHLRSIMTSIDSKENDKRDELSENPKESLNAQVIAPGIVRNIKNEVITGFYINIGLYPLILIYFIVTFIYITRNVVPYQFIDEKFHINQTITYLNGNWRQWDSKITTPPGLYVLGWVFHSTIKPIFKSWSTLTILRLVNLIGGIFVLPLVVLRPLFLFNAIGFWPVTLTCFPLMVTYYYIYYTDIWSTIFILESLSLVLALPFGNAKSLWASALCATISCLFRQTNIIWSGFIMILAIERRAMIAKQFTDQTLNNYLKLFIFSIEEFKSLLRCQLRPVKTFWEIVGITLIIRYFTKVHPFLLSDNRHYTFYLFRRLIGNSRKLIKYGLMAPIYHFSTFVYMELMRPNELTFHAIIPIPIKETIHLPVQLTHISWTALLLCTFLTIIPSPLFEPRYYILPYFFWRIFITCNAEPIFQDLKPSINSNESPIVISSTGRLIWEFLWFMLINIVMLIIFIKYTFTWVDEPFLQRIIW</sequence>
<feature type="transmembrane region" description="Helical" evidence="21">
    <location>
        <begin position="667"/>
        <end position="686"/>
    </location>
</feature>
<comment type="catalytic activity">
    <reaction evidence="18">
        <text>an alpha-D-Glc-(1-&gt;3)-alpha-D-Glc-(1-&gt;3)-alpha-D-Man-(1-&gt;2)-alpha-D-Man-(1-&gt;2)-alpha-D-Man-(1-&gt;3)-[alpha-D-Man-(1-&gt;2)-alpha-D-Man-(1-&gt;3)-[alpha-D-Man-(1-&gt;2)-alpha-D-Man-(1-&gt;6)]-alpha-D-Man-(1-&gt;6)]-beta-D-Man-(1-&gt;4)-beta-D-GlcNAc-(1-&gt;4)-alpha-D-GlcNAc-diphospho-di-trans,poly-cis-dolichol + a di-trans,poly-cis-dolichyl beta-D-glucosyl phosphate = a alpha-D-Glc-(1-&gt;2)-alpha-D-Glc-(1-&gt;3)-alpha-D-Glc-(1-&gt;3)-alpha-D-Man-(1-&gt;2)-alpha-D-Man-(1-&gt;2)-alpha-D-Man-(1-&gt;3)-[alpha-D-Man-(1-&gt;2)-alpha-D-Man-(1-&gt;3)-[alpha-D-Man-(1-&gt;2)-alpha-D-Man-(1-&gt;6)]-alpha-D-Man-(1-&gt;6)]-beta-D-Man-(1-&gt;4)-beta-D-GlcNAc-(1-&gt;4)-alpha-D-GlcNAc-diphospho-di-trans,poly-cis-dolichol + a di-trans,poly-cis-dolichyl phosphate + H(+)</text>
        <dbReference type="Rhea" id="RHEA:29543"/>
        <dbReference type="Rhea" id="RHEA-COMP:19498"/>
        <dbReference type="Rhea" id="RHEA-COMP:19502"/>
        <dbReference type="Rhea" id="RHEA-COMP:19512"/>
        <dbReference type="Rhea" id="RHEA-COMP:19522"/>
        <dbReference type="ChEBI" id="CHEBI:15378"/>
        <dbReference type="ChEBI" id="CHEBI:57525"/>
        <dbReference type="ChEBI" id="CHEBI:57683"/>
        <dbReference type="ChEBI" id="CHEBI:132522"/>
        <dbReference type="ChEBI" id="CHEBI:132523"/>
        <dbReference type="EC" id="2.4.1.256"/>
    </reaction>
    <physiologicalReaction direction="left-to-right" evidence="18">
        <dbReference type="Rhea" id="RHEA:29544"/>
    </physiologicalReaction>
</comment>
<evidence type="ECO:0000256" key="18">
    <source>
        <dbReference type="ARBA" id="ARBA00048064"/>
    </source>
</evidence>
<feature type="repeat" description="WD" evidence="19">
    <location>
        <begin position="318"/>
        <end position="353"/>
    </location>
</feature>
<evidence type="ECO:0000256" key="20">
    <source>
        <dbReference type="SAM" id="MobiDB-lite"/>
    </source>
</evidence>
<evidence type="ECO:0000259" key="22">
    <source>
        <dbReference type="Pfam" id="PF24807"/>
    </source>
</evidence>
<feature type="compositionally biased region" description="Low complexity" evidence="20">
    <location>
        <begin position="198"/>
        <end position="217"/>
    </location>
</feature>
<gene>
    <name evidence="23" type="ORF">RI543_004510</name>
</gene>
<evidence type="ECO:0000256" key="10">
    <source>
        <dbReference type="ARBA" id="ARBA00022824"/>
    </source>
</evidence>
<evidence type="ECO:0000256" key="19">
    <source>
        <dbReference type="PROSITE-ProRule" id="PRU00221"/>
    </source>
</evidence>
<dbReference type="InterPro" id="IPR056150">
    <property type="entry name" value="WD40_CDC20-Fz"/>
</dbReference>
<evidence type="ECO:0000256" key="8">
    <source>
        <dbReference type="ARBA" id="ARBA00022679"/>
    </source>
</evidence>
<evidence type="ECO:0000313" key="24">
    <source>
        <dbReference type="Proteomes" id="UP001306508"/>
    </source>
</evidence>
<dbReference type="Pfam" id="PF24807">
    <property type="entry name" value="WD40_CDC20-Fz"/>
    <property type="match status" value="1"/>
</dbReference>
<evidence type="ECO:0000256" key="3">
    <source>
        <dbReference type="ARBA" id="ARBA00006445"/>
    </source>
</evidence>
<comment type="pathway">
    <text evidence="2">Protein modification; protein glycosylation.</text>
</comment>
<comment type="function">
    <text evidence="17">Dol-P-Glc:Glc(2)Man(9)GlcNAc(2)-PP-Dol alpha-1,2-glucosyltransferase that operates in the biosynthetic pathway of dolichol-linked oligosaccharides, the glycan precursors employed in protein asparagine (N)-glycosylation. The assembly of dolichol-linked oligosaccharides begins on the cytosolic side of the endoplasmic reticulum membrane and finishes in its lumen. The sequential addition of sugars to dolichol pyrophosphate produces dolichol-linked oligosaccharides containing fourteen sugars, including two GlcNAcs, nine mannoses and three glucoses. Once assembled, the oligosaccharide is transferred from the lipid to nascent proteins by oligosaccharyltransferases. In the lumen of the endoplasmic reticulum, adds the third and last glucose residue from dolichyl phosphate glucose (Dol-P-Glc) onto the lipid-linked oligosaccharide intermediate Glc(2)Man(9)GlcNAc(2)-PP-Dol to produce Glc(3)Man(9)GlcNAc(2)-PP-Dol.</text>
</comment>
<evidence type="ECO:0000256" key="6">
    <source>
        <dbReference type="ARBA" id="ARBA00018512"/>
    </source>
</evidence>
<keyword evidence="12 21" id="KW-0472">Membrane</keyword>
<dbReference type="GO" id="GO:0106073">
    <property type="term" value="F:dolichyl pyrophosphate Glc2Man9GlcNAc2 alpha-1,2-glucosyltransferase activity"/>
    <property type="evidence" value="ECO:0007669"/>
    <property type="project" value="UniProtKB-EC"/>
</dbReference>
<feature type="region of interest" description="Disordered" evidence="20">
    <location>
        <begin position="1"/>
        <end position="30"/>
    </location>
</feature>
<evidence type="ECO:0000256" key="4">
    <source>
        <dbReference type="ARBA" id="ARBA00010600"/>
    </source>
</evidence>
<dbReference type="Proteomes" id="UP001306508">
    <property type="component" value="Unassembled WGS sequence"/>
</dbReference>
<keyword evidence="9 21" id="KW-0812">Transmembrane</keyword>
<keyword evidence="7" id="KW-0328">Glycosyltransferase</keyword>
<proteinExistence type="inferred from homology"/>
<dbReference type="InterPro" id="IPR036322">
    <property type="entry name" value="WD40_repeat_dom_sf"/>
</dbReference>
<evidence type="ECO:0000256" key="16">
    <source>
        <dbReference type="ARBA" id="ARBA00032674"/>
    </source>
</evidence>
<evidence type="ECO:0000256" key="5">
    <source>
        <dbReference type="ARBA" id="ARBA00011967"/>
    </source>
</evidence>
<keyword evidence="10" id="KW-0256">Endoplasmic reticulum</keyword>
<evidence type="ECO:0000256" key="13">
    <source>
        <dbReference type="ARBA" id="ARBA00029647"/>
    </source>
</evidence>
<comment type="caution">
    <text evidence="23">The sequence shown here is derived from an EMBL/GenBank/DDBJ whole genome shotgun (WGS) entry which is preliminary data.</text>
</comment>
<dbReference type="EMBL" id="JAWIZZ010000055">
    <property type="protein sequence ID" value="KAK5774221.1"/>
    <property type="molecule type" value="Genomic_DNA"/>
</dbReference>
<feature type="region of interest" description="Disordered" evidence="20">
    <location>
        <begin position="198"/>
        <end position="219"/>
    </location>
</feature>
<feature type="compositionally biased region" description="Polar residues" evidence="20">
    <location>
        <begin position="19"/>
        <end position="30"/>
    </location>
</feature>
<dbReference type="PANTHER" id="PTHR12989">
    <property type="entry name" value="ALPHA-1,2-GLUCOSYLTRANSFERASE ALG10"/>
    <property type="match status" value="1"/>
</dbReference>
<comment type="similarity">
    <text evidence="4">Belongs to the ALG10 glucosyltransferase family.</text>
</comment>
<evidence type="ECO:0000256" key="15">
    <source>
        <dbReference type="ARBA" id="ARBA00032130"/>
    </source>
</evidence>
<evidence type="ECO:0000256" key="17">
    <source>
        <dbReference type="ARBA" id="ARBA00044727"/>
    </source>
</evidence>
<dbReference type="GO" id="GO:0005789">
    <property type="term" value="C:endoplasmic reticulum membrane"/>
    <property type="evidence" value="ECO:0007669"/>
    <property type="project" value="UniProtKB-SubCell"/>
</dbReference>
<feature type="transmembrane region" description="Helical" evidence="21">
    <location>
        <begin position="739"/>
        <end position="768"/>
    </location>
</feature>
<organism evidence="23 24">
    <name type="scientific">Arxiozyma heterogenica</name>
    <dbReference type="NCBI Taxonomy" id="278026"/>
    <lineage>
        <taxon>Eukaryota</taxon>
        <taxon>Fungi</taxon>
        <taxon>Dikarya</taxon>
        <taxon>Ascomycota</taxon>
        <taxon>Saccharomycotina</taxon>
        <taxon>Saccharomycetes</taxon>
        <taxon>Saccharomycetales</taxon>
        <taxon>Saccharomycetaceae</taxon>
        <taxon>Arxiozyma</taxon>
    </lineage>
</organism>
<feature type="transmembrane region" description="Helical" evidence="21">
    <location>
        <begin position="715"/>
        <end position="733"/>
    </location>
</feature>
<evidence type="ECO:0000256" key="9">
    <source>
        <dbReference type="ARBA" id="ARBA00022692"/>
    </source>
</evidence>
<feature type="transmembrane region" description="Helical" evidence="21">
    <location>
        <begin position="971"/>
        <end position="990"/>
    </location>
</feature>
<comment type="similarity">
    <text evidence="3">Belongs to the WD repeat CDC20/Fizzy family.</text>
</comment>
<dbReference type="PROSITE" id="PS50082">
    <property type="entry name" value="WD_REPEATS_2"/>
    <property type="match status" value="1"/>
</dbReference>
<dbReference type="AlphaFoldDB" id="A0AAN8A6U3"/>
<dbReference type="EC" id="2.4.1.256" evidence="5"/>
<dbReference type="InterPro" id="IPR015943">
    <property type="entry name" value="WD40/YVTN_repeat-like_dom_sf"/>
</dbReference>
<reference evidence="24" key="1">
    <citation type="submission" date="2023-07" db="EMBL/GenBank/DDBJ databases">
        <title>A draft genome of Kazachstania heterogenica Y-27499.</title>
        <authorList>
            <person name="Donic C."/>
            <person name="Kralova J.S."/>
            <person name="Fidel L."/>
            <person name="Ben-Dor S."/>
            <person name="Jung S."/>
        </authorList>
    </citation>
    <scope>NUCLEOTIDE SEQUENCE [LARGE SCALE GENOMIC DNA]</scope>
    <source>
        <strain evidence="24">Y27499</strain>
    </source>
</reference>
<accession>A0AAN8A6U3</accession>
<dbReference type="GO" id="GO:0006488">
    <property type="term" value="P:dolichol-linked oligosaccharide biosynthetic process"/>
    <property type="evidence" value="ECO:0007669"/>
    <property type="project" value="InterPro"/>
</dbReference>
<comment type="subcellular location">
    <subcellularLocation>
        <location evidence="1">Endoplasmic reticulum membrane</location>
        <topology evidence="1">Multi-pass membrane protein</topology>
    </subcellularLocation>
</comment>
<dbReference type="Pfam" id="PF04922">
    <property type="entry name" value="DIE2_ALG10"/>
    <property type="match status" value="1"/>
</dbReference>
<evidence type="ECO:0000256" key="7">
    <source>
        <dbReference type="ARBA" id="ARBA00022676"/>
    </source>
</evidence>
<dbReference type="Gene3D" id="2.130.10.10">
    <property type="entry name" value="YVTN repeat-like/Quinoprotein amine dehydrogenase"/>
    <property type="match status" value="2"/>
</dbReference>
<feature type="transmembrane region" description="Helical" evidence="21">
    <location>
        <begin position="902"/>
        <end position="921"/>
    </location>
</feature>
<evidence type="ECO:0000256" key="11">
    <source>
        <dbReference type="ARBA" id="ARBA00022989"/>
    </source>
</evidence>
<feature type="transmembrane region" description="Helical" evidence="21">
    <location>
        <begin position="580"/>
        <end position="601"/>
    </location>
</feature>
<evidence type="ECO:0000256" key="2">
    <source>
        <dbReference type="ARBA" id="ARBA00004922"/>
    </source>
</evidence>
<feature type="compositionally biased region" description="Low complexity" evidence="20">
    <location>
        <begin position="1"/>
        <end position="18"/>
    </location>
</feature>
<keyword evidence="19" id="KW-0853">WD repeat</keyword>
<evidence type="ECO:0000256" key="21">
    <source>
        <dbReference type="SAM" id="Phobius"/>
    </source>
</evidence>
<dbReference type="InterPro" id="IPR001680">
    <property type="entry name" value="WD40_rpt"/>
</dbReference>
<evidence type="ECO:0000256" key="1">
    <source>
        <dbReference type="ARBA" id="ARBA00004477"/>
    </source>
</evidence>
<keyword evidence="8" id="KW-0808">Transferase</keyword>
<dbReference type="SMART" id="SM00320">
    <property type="entry name" value="WD40"/>
    <property type="match status" value="4"/>
</dbReference>
<evidence type="ECO:0000256" key="14">
    <source>
        <dbReference type="ARBA" id="ARBA00032069"/>
    </source>
</evidence>
<dbReference type="InterPro" id="IPR016900">
    <property type="entry name" value="Alg10"/>
</dbReference>
<evidence type="ECO:0000313" key="23">
    <source>
        <dbReference type="EMBL" id="KAK5774221.1"/>
    </source>
</evidence>
<name>A0AAN8A6U3_9SACH</name>